<name>A0A379JHV0_9NOCA</name>
<dbReference type="RefSeq" id="WP_255222365.1">
    <property type="nucleotide sequence ID" value="NZ_UGRY01000003.1"/>
</dbReference>
<feature type="chain" id="PRO_5038862414" description="MarR family transcriptional regulator" evidence="1">
    <location>
        <begin position="20"/>
        <end position="180"/>
    </location>
</feature>
<dbReference type="EMBL" id="UGRY01000003">
    <property type="protein sequence ID" value="SUD47841.1"/>
    <property type="molecule type" value="Genomic_DNA"/>
</dbReference>
<keyword evidence="3" id="KW-1185">Reference proteome</keyword>
<reference evidence="2 3" key="1">
    <citation type="submission" date="2018-06" db="EMBL/GenBank/DDBJ databases">
        <authorList>
            <consortium name="Pathogen Informatics"/>
            <person name="Doyle S."/>
        </authorList>
    </citation>
    <scope>NUCLEOTIDE SEQUENCE [LARGE SCALE GENOMIC DNA]</scope>
    <source>
        <strain evidence="2 3">NCTC1934</strain>
    </source>
</reference>
<proteinExistence type="predicted"/>
<evidence type="ECO:0000313" key="2">
    <source>
        <dbReference type="EMBL" id="SUD47841.1"/>
    </source>
</evidence>
<accession>A0A379JHV0</accession>
<dbReference type="InterPro" id="IPR036388">
    <property type="entry name" value="WH-like_DNA-bd_sf"/>
</dbReference>
<evidence type="ECO:0000313" key="3">
    <source>
        <dbReference type="Proteomes" id="UP000255467"/>
    </source>
</evidence>
<dbReference type="InterPro" id="IPR036390">
    <property type="entry name" value="WH_DNA-bd_sf"/>
</dbReference>
<dbReference type="STRING" id="1406858.GCA_000710895_01865"/>
<dbReference type="Gene3D" id="1.10.10.10">
    <property type="entry name" value="Winged helix-like DNA-binding domain superfamily/Winged helix DNA-binding domain"/>
    <property type="match status" value="1"/>
</dbReference>
<gene>
    <name evidence="2" type="ORF">NCTC1934_05165</name>
</gene>
<dbReference type="PROSITE" id="PS51257">
    <property type="entry name" value="PROKAR_LIPOPROTEIN"/>
    <property type="match status" value="1"/>
</dbReference>
<feature type="signal peptide" evidence="1">
    <location>
        <begin position="1"/>
        <end position="19"/>
    </location>
</feature>
<sequence length="180" mass="19677">MRLRAFAVTLVLVIAGSLAACGSDTAQSTTTTAGNTEDERSDRLIGYQLKRLDQLLESTFDRLLGDAGLTRRQWQTLNTLAAGPRGHDELIDALRPFWEVNNENLTESTDDLIGRGWIHAQPDGTFALTGAGRSVHAAAGTEVARIRDIAARGISQDDFTLMMDVLRRMIANLDADADHR</sequence>
<dbReference type="AlphaFoldDB" id="A0A379JHV0"/>
<protein>
    <recommendedName>
        <fullName evidence="4">MarR family transcriptional regulator</fullName>
    </recommendedName>
</protein>
<dbReference type="SUPFAM" id="SSF46785">
    <property type="entry name" value="Winged helix' DNA-binding domain"/>
    <property type="match status" value="1"/>
</dbReference>
<dbReference type="Proteomes" id="UP000255467">
    <property type="component" value="Unassembled WGS sequence"/>
</dbReference>
<evidence type="ECO:0000256" key="1">
    <source>
        <dbReference type="SAM" id="SignalP"/>
    </source>
</evidence>
<keyword evidence="1" id="KW-0732">Signal</keyword>
<evidence type="ECO:0008006" key="4">
    <source>
        <dbReference type="Google" id="ProtNLM"/>
    </source>
</evidence>
<organism evidence="2 3">
    <name type="scientific">Nocardia otitidiscaviarum</name>
    <dbReference type="NCBI Taxonomy" id="1823"/>
    <lineage>
        <taxon>Bacteria</taxon>
        <taxon>Bacillati</taxon>
        <taxon>Actinomycetota</taxon>
        <taxon>Actinomycetes</taxon>
        <taxon>Mycobacteriales</taxon>
        <taxon>Nocardiaceae</taxon>
        <taxon>Nocardia</taxon>
    </lineage>
</organism>